<protein>
    <submittedName>
        <fullName evidence="1">Uncharacterized protein</fullName>
    </submittedName>
</protein>
<keyword evidence="2" id="KW-1185">Reference proteome</keyword>
<reference evidence="1 2" key="1">
    <citation type="journal article" date="2019" name="Nat. Ecol. Evol.">
        <title>Megaphylogeny resolves global patterns of mushroom evolution.</title>
        <authorList>
            <person name="Varga T."/>
            <person name="Krizsan K."/>
            <person name="Foldi C."/>
            <person name="Dima B."/>
            <person name="Sanchez-Garcia M."/>
            <person name="Sanchez-Ramirez S."/>
            <person name="Szollosi G.J."/>
            <person name="Szarkandi J.G."/>
            <person name="Papp V."/>
            <person name="Albert L."/>
            <person name="Andreopoulos W."/>
            <person name="Angelini C."/>
            <person name="Antonin V."/>
            <person name="Barry K.W."/>
            <person name="Bougher N.L."/>
            <person name="Buchanan P."/>
            <person name="Buyck B."/>
            <person name="Bense V."/>
            <person name="Catcheside P."/>
            <person name="Chovatia M."/>
            <person name="Cooper J."/>
            <person name="Damon W."/>
            <person name="Desjardin D."/>
            <person name="Finy P."/>
            <person name="Geml J."/>
            <person name="Haridas S."/>
            <person name="Hughes K."/>
            <person name="Justo A."/>
            <person name="Karasinski D."/>
            <person name="Kautmanova I."/>
            <person name="Kiss B."/>
            <person name="Kocsube S."/>
            <person name="Kotiranta H."/>
            <person name="LaButti K.M."/>
            <person name="Lechner B.E."/>
            <person name="Liimatainen K."/>
            <person name="Lipzen A."/>
            <person name="Lukacs Z."/>
            <person name="Mihaltcheva S."/>
            <person name="Morgado L.N."/>
            <person name="Niskanen T."/>
            <person name="Noordeloos M.E."/>
            <person name="Ohm R.A."/>
            <person name="Ortiz-Santana B."/>
            <person name="Ovrebo C."/>
            <person name="Racz N."/>
            <person name="Riley R."/>
            <person name="Savchenko A."/>
            <person name="Shiryaev A."/>
            <person name="Soop K."/>
            <person name="Spirin V."/>
            <person name="Szebenyi C."/>
            <person name="Tomsovsky M."/>
            <person name="Tulloss R.E."/>
            <person name="Uehling J."/>
            <person name="Grigoriev I.V."/>
            <person name="Vagvolgyi C."/>
            <person name="Papp T."/>
            <person name="Martin F.M."/>
            <person name="Miettinen O."/>
            <person name="Hibbett D.S."/>
            <person name="Nagy L.G."/>
        </authorList>
    </citation>
    <scope>NUCLEOTIDE SEQUENCE [LARGE SCALE GENOMIC DNA]</scope>
    <source>
        <strain evidence="1 2">NL-1719</strain>
    </source>
</reference>
<name>A0ACD3B688_9AGAR</name>
<sequence length="189" mass="21151">MNATRKFGLALQFARGYAAKYPRPRPGTSERPPYRASDPLANNPKATVTTLEDSQLTFIHRPPPSAPTPHSLTTAPSSPLLRAQPRTQNGPLPPSLRPTANNQPPPVSDEVVAKIRELRQLNPTVYSRRKLAQMFSCTPNFVASIAALKKSQRSALVKSRDREHAEVRENWSEKKAIVRAIRAKRRAFW</sequence>
<dbReference type="Proteomes" id="UP000308600">
    <property type="component" value="Unassembled WGS sequence"/>
</dbReference>
<dbReference type="EMBL" id="ML208274">
    <property type="protein sequence ID" value="TFK73588.1"/>
    <property type="molecule type" value="Genomic_DNA"/>
</dbReference>
<evidence type="ECO:0000313" key="2">
    <source>
        <dbReference type="Proteomes" id="UP000308600"/>
    </source>
</evidence>
<accession>A0ACD3B688</accession>
<gene>
    <name evidence="1" type="ORF">BDN72DRAFT_761364</name>
</gene>
<proteinExistence type="predicted"/>
<evidence type="ECO:0000313" key="1">
    <source>
        <dbReference type="EMBL" id="TFK73588.1"/>
    </source>
</evidence>
<organism evidence="1 2">
    <name type="scientific">Pluteus cervinus</name>
    <dbReference type="NCBI Taxonomy" id="181527"/>
    <lineage>
        <taxon>Eukaryota</taxon>
        <taxon>Fungi</taxon>
        <taxon>Dikarya</taxon>
        <taxon>Basidiomycota</taxon>
        <taxon>Agaricomycotina</taxon>
        <taxon>Agaricomycetes</taxon>
        <taxon>Agaricomycetidae</taxon>
        <taxon>Agaricales</taxon>
        <taxon>Pluteineae</taxon>
        <taxon>Pluteaceae</taxon>
        <taxon>Pluteus</taxon>
    </lineage>
</organism>